<dbReference type="GeneID" id="95619236"/>
<sequence>MKRHHTAASAALTLLCALGTAPASAASEPATRSLPYGSTQTVRPGDRLTVSAAYGQAVPGDRVTSKALVGLEALRMRTPVATATVTVACRTKPGVYPVGIVGPGEGPTDQKPAPWAKVRVERVDDAAVHTCRDNAGHRPPESSEERWGADTTWPQSPWDVRTFRPGSRITVTDNGHEGADDRITLHSAAFTGKPVLRGARAVLTAPATIKCGLEPGVYPVYQHKATTGKVEVELWARLRITADSRKEADGCRTEGGKGGKEAGKSGKEEGTKAALASADTRADTDTGPAISTSTVAWSAGGAGLVAAGGAFYAFRKRGARRTGDS</sequence>
<feature type="compositionally biased region" description="Basic and acidic residues" evidence="1">
    <location>
        <begin position="132"/>
        <end position="148"/>
    </location>
</feature>
<feature type="chain" id="PRO_5031505372" description="Secreted protein" evidence="3">
    <location>
        <begin position="26"/>
        <end position="325"/>
    </location>
</feature>
<keyword evidence="2" id="KW-0472">Membrane</keyword>
<dbReference type="Proteomes" id="UP000287830">
    <property type="component" value="Unassembled WGS sequence"/>
</dbReference>
<proteinExistence type="predicted"/>
<keyword evidence="2" id="KW-0812">Transmembrane</keyword>
<evidence type="ECO:0000256" key="2">
    <source>
        <dbReference type="SAM" id="Phobius"/>
    </source>
</evidence>
<feature type="transmembrane region" description="Helical" evidence="2">
    <location>
        <begin position="295"/>
        <end position="314"/>
    </location>
</feature>
<feature type="region of interest" description="Disordered" evidence="1">
    <location>
        <begin position="132"/>
        <end position="158"/>
    </location>
</feature>
<gene>
    <name evidence="4" type="ORF">OEIGOIKO_00136</name>
</gene>
<evidence type="ECO:0000256" key="1">
    <source>
        <dbReference type="SAM" id="MobiDB-lite"/>
    </source>
</evidence>
<accession>A0A7U9PUS5</accession>
<comment type="caution">
    <text evidence="4">The sequence shown here is derived from an EMBL/GenBank/DDBJ whole genome shotgun (WGS) entry which is preliminary data.</text>
</comment>
<evidence type="ECO:0000313" key="5">
    <source>
        <dbReference type="Proteomes" id="UP000287830"/>
    </source>
</evidence>
<evidence type="ECO:0008006" key="6">
    <source>
        <dbReference type="Google" id="ProtNLM"/>
    </source>
</evidence>
<evidence type="ECO:0000256" key="3">
    <source>
        <dbReference type="SAM" id="SignalP"/>
    </source>
</evidence>
<keyword evidence="3" id="KW-0732">Signal</keyword>
<protein>
    <recommendedName>
        <fullName evidence="6">Secreted protein</fullName>
    </recommendedName>
</protein>
<keyword evidence="2" id="KW-1133">Transmembrane helix</keyword>
<reference evidence="4 5" key="1">
    <citation type="submission" date="2018-11" db="EMBL/GenBank/DDBJ databases">
        <title>Whole genome sequence of Streptomyces chrestomyceticus NBRC 13444(T).</title>
        <authorList>
            <person name="Komaki H."/>
            <person name="Tamura T."/>
        </authorList>
    </citation>
    <scope>NUCLEOTIDE SEQUENCE [LARGE SCALE GENOMIC DNA]</scope>
    <source>
        <strain evidence="4 5">NBRC 13444</strain>
    </source>
</reference>
<name>A0A7U9PUS5_9ACTN</name>
<dbReference type="RefSeq" id="WP_125042909.1">
    <property type="nucleotide sequence ID" value="NZ_BHZC01000001.1"/>
</dbReference>
<dbReference type="OrthoDB" id="4186735at2"/>
<feature type="signal peptide" evidence="3">
    <location>
        <begin position="1"/>
        <end position="25"/>
    </location>
</feature>
<dbReference type="AlphaFoldDB" id="A0A7U9PUS5"/>
<feature type="region of interest" description="Disordered" evidence="1">
    <location>
        <begin position="246"/>
        <end position="286"/>
    </location>
</feature>
<dbReference type="EMBL" id="BHZC01000001">
    <property type="protein sequence ID" value="GCD32423.1"/>
    <property type="molecule type" value="Genomic_DNA"/>
</dbReference>
<organism evidence="4 5">
    <name type="scientific">Streptomyces chrestomyceticus JCM 4735</name>
    <dbReference type="NCBI Taxonomy" id="1306181"/>
    <lineage>
        <taxon>Bacteria</taxon>
        <taxon>Bacillati</taxon>
        <taxon>Actinomycetota</taxon>
        <taxon>Actinomycetes</taxon>
        <taxon>Kitasatosporales</taxon>
        <taxon>Streptomycetaceae</taxon>
        <taxon>Streptomyces</taxon>
    </lineage>
</organism>
<evidence type="ECO:0000313" key="4">
    <source>
        <dbReference type="EMBL" id="GCD32423.1"/>
    </source>
</evidence>
<feature type="compositionally biased region" description="Basic and acidic residues" evidence="1">
    <location>
        <begin position="246"/>
        <end position="271"/>
    </location>
</feature>